<evidence type="ECO:0000256" key="5">
    <source>
        <dbReference type="ARBA" id="ARBA00023186"/>
    </source>
</evidence>
<dbReference type="InterPro" id="IPR015391">
    <property type="entry name" value="SurA_N"/>
</dbReference>
<dbReference type="PROSITE" id="PS50198">
    <property type="entry name" value="PPIC_PPIASE_2"/>
    <property type="match status" value="2"/>
</dbReference>
<proteinExistence type="inferred from homology"/>
<keyword evidence="10" id="KW-1185">Reference proteome</keyword>
<dbReference type="InterPro" id="IPR050280">
    <property type="entry name" value="OMP_Chaperone_SurA"/>
</dbReference>
<feature type="signal peptide" evidence="7">
    <location>
        <begin position="1"/>
        <end position="22"/>
    </location>
</feature>
<evidence type="ECO:0000313" key="9">
    <source>
        <dbReference type="EMBL" id="MVQ32808.1"/>
    </source>
</evidence>
<dbReference type="AlphaFoldDB" id="A0A6N8J190"/>
<dbReference type="SUPFAM" id="SSF54534">
    <property type="entry name" value="FKBP-like"/>
    <property type="match status" value="2"/>
</dbReference>
<dbReference type="PANTHER" id="PTHR47637">
    <property type="entry name" value="CHAPERONE SURA"/>
    <property type="match status" value="1"/>
</dbReference>
<dbReference type="Gene3D" id="3.10.50.40">
    <property type="match status" value="2"/>
</dbReference>
<accession>A0A6N8J190</accession>
<name>A0A6N8J190_9BURK</name>
<dbReference type="GO" id="GO:0042277">
    <property type="term" value="F:peptide binding"/>
    <property type="evidence" value="ECO:0007669"/>
    <property type="project" value="InterPro"/>
</dbReference>
<dbReference type="InterPro" id="IPR023058">
    <property type="entry name" value="PPIase_PpiC_CS"/>
</dbReference>
<comment type="subcellular location">
    <subcellularLocation>
        <location evidence="7">Periplasm</location>
    </subcellularLocation>
    <text evidence="7">Is capable of associating with the outer membrane.</text>
</comment>
<gene>
    <name evidence="7" type="primary">surA</name>
    <name evidence="9" type="ORF">GON04_25370</name>
</gene>
<evidence type="ECO:0000256" key="2">
    <source>
        <dbReference type="ARBA" id="ARBA00022737"/>
    </source>
</evidence>
<keyword evidence="2 7" id="KW-0677">Repeat</keyword>
<keyword evidence="5 7" id="KW-0143">Chaperone</keyword>
<comment type="function">
    <text evidence="7">Chaperone involved in the correct folding and assembly of outer membrane proteins. Recognizes specific patterns of aromatic residues and the orientation of their side chains, which are found more frequently in integral outer membrane proteins. May act in both early periplasmic and late outer membrane-associated steps of protein maturation.</text>
</comment>
<dbReference type="RefSeq" id="WP_157400923.1">
    <property type="nucleotide sequence ID" value="NZ_WSEL01000011.1"/>
</dbReference>
<dbReference type="InterPro" id="IPR000297">
    <property type="entry name" value="PPIase_PpiC"/>
</dbReference>
<dbReference type="GO" id="GO:0030288">
    <property type="term" value="C:outer membrane-bounded periplasmic space"/>
    <property type="evidence" value="ECO:0007669"/>
    <property type="project" value="InterPro"/>
</dbReference>
<keyword evidence="4 7" id="KW-0697">Rotamase</keyword>
<comment type="catalytic activity">
    <reaction evidence="7">
        <text>[protein]-peptidylproline (omega=180) = [protein]-peptidylproline (omega=0)</text>
        <dbReference type="Rhea" id="RHEA:16237"/>
        <dbReference type="Rhea" id="RHEA-COMP:10747"/>
        <dbReference type="Rhea" id="RHEA-COMP:10748"/>
        <dbReference type="ChEBI" id="CHEBI:83833"/>
        <dbReference type="ChEBI" id="CHEBI:83834"/>
        <dbReference type="EC" id="5.2.1.8"/>
    </reaction>
</comment>
<dbReference type="InterPro" id="IPR023034">
    <property type="entry name" value="PPIase_SurA"/>
</dbReference>
<dbReference type="Pfam" id="PF00639">
    <property type="entry name" value="Rotamase"/>
    <property type="match status" value="2"/>
</dbReference>
<organism evidence="9 10">
    <name type="scientific">Ramlibacter pinisoli</name>
    <dbReference type="NCBI Taxonomy" id="2682844"/>
    <lineage>
        <taxon>Bacteria</taxon>
        <taxon>Pseudomonadati</taxon>
        <taxon>Pseudomonadota</taxon>
        <taxon>Betaproteobacteria</taxon>
        <taxon>Burkholderiales</taxon>
        <taxon>Comamonadaceae</taxon>
        <taxon>Ramlibacter</taxon>
    </lineage>
</organism>
<keyword evidence="3 7" id="KW-0574">Periplasm</keyword>
<dbReference type="GO" id="GO:0003755">
    <property type="term" value="F:peptidyl-prolyl cis-trans isomerase activity"/>
    <property type="evidence" value="ECO:0007669"/>
    <property type="project" value="UniProtKB-UniRule"/>
</dbReference>
<keyword evidence="6 7" id="KW-0413">Isomerase</keyword>
<dbReference type="PROSITE" id="PS01096">
    <property type="entry name" value="PPIC_PPIASE_1"/>
    <property type="match status" value="1"/>
</dbReference>
<evidence type="ECO:0000256" key="1">
    <source>
        <dbReference type="ARBA" id="ARBA00022729"/>
    </source>
</evidence>
<keyword evidence="1 7" id="KW-0732">Signal</keyword>
<dbReference type="GO" id="GO:0051082">
    <property type="term" value="F:unfolded protein binding"/>
    <property type="evidence" value="ECO:0007669"/>
    <property type="project" value="UniProtKB-UniRule"/>
</dbReference>
<dbReference type="InterPro" id="IPR027304">
    <property type="entry name" value="Trigger_fact/SurA_dom_sf"/>
</dbReference>
<evidence type="ECO:0000313" key="10">
    <source>
        <dbReference type="Proteomes" id="UP000469385"/>
    </source>
</evidence>
<evidence type="ECO:0000256" key="4">
    <source>
        <dbReference type="ARBA" id="ARBA00023110"/>
    </source>
</evidence>
<dbReference type="PANTHER" id="PTHR47637:SF1">
    <property type="entry name" value="CHAPERONE SURA"/>
    <property type="match status" value="1"/>
</dbReference>
<protein>
    <recommendedName>
        <fullName evidence="7">Chaperone SurA</fullName>
    </recommendedName>
    <alternativeName>
        <fullName evidence="7">Peptidyl-prolyl cis-trans isomerase SurA</fullName>
        <shortName evidence="7">PPIase SurA</shortName>
        <ecNumber evidence="7">5.2.1.8</ecNumber>
    </alternativeName>
    <alternativeName>
        <fullName evidence="7">Rotamase SurA</fullName>
    </alternativeName>
</protein>
<dbReference type="Pfam" id="PF09312">
    <property type="entry name" value="SurA_N"/>
    <property type="match status" value="1"/>
</dbReference>
<feature type="domain" description="PpiC" evidence="8">
    <location>
        <begin position="306"/>
        <end position="405"/>
    </location>
</feature>
<dbReference type="EC" id="5.2.1.8" evidence="7"/>
<feature type="chain" id="PRO_5027191484" description="Chaperone SurA" evidence="7">
    <location>
        <begin position="23"/>
        <end position="453"/>
    </location>
</feature>
<feature type="domain" description="PpiC" evidence="8">
    <location>
        <begin position="193"/>
        <end position="295"/>
    </location>
</feature>
<reference evidence="9 10" key="1">
    <citation type="submission" date="2019-12" db="EMBL/GenBank/DDBJ databases">
        <authorList>
            <person name="Huq M.A."/>
        </authorList>
    </citation>
    <scope>NUCLEOTIDE SEQUENCE [LARGE SCALE GENOMIC DNA]</scope>
    <source>
        <strain evidence="9 10">MAH-25</strain>
    </source>
</reference>
<dbReference type="SUPFAM" id="SSF109998">
    <property type="entry name" value="Triger factor/SurA peptide-binding domain-like"/>
    <property type="match status" value="1"/>
</dbReference>
<sequence precursor="true">MTPRAFALLLAGAAALALPAAAQLRASPQLGGGRPAAAETGPRAADFIVAVVNSEPITNNEVRTRLLRFEQQLTQQGTPLPSRGELNRMVLERLISERAQLQLARDNGIRVDEGTIDQAEQSFARQNQVDVAELRRRLALDGISQSSFREDLRNQLLLSRLRDREVEQRVRVTDNDVEQFLREQQGSSGDLSQTELNLAQVLVAVPENATEAQVQALRTKADDVLRRARAGEDFAVLARDFSEAAGAAASGGQLGLRSAERYPQLFLDAVQGLSVGGVSEVIRSGAGFHVLKVVERRQAGLPGATVTQTHSRHILLRTGAQLTEAAARARLADYKRRIESRTATFEQLAREFSQDASSSRGGDLGWTNPGQFVPEFEEVLGTLQPGQIAEPMTSRFGAHLIQLLERRQATLSAREQRELARNLVREKKLDEAFLQWSQEVRGRAYVEYRDPPQ</sequence>
<evidence type="ECO:0000256" key="7">
    <source>
        <dbReference type="HAMAP-Rule" id="MF_01183"/>
    </source>
</evidence>
<dbReference type="Proteomes" id="UP000469385">
    <property type="component" value="Unassembled WGS sequence"/>
</dbReference>
<dbReference type="GO" id="GO:0043165">
    <property type="term" value="P:Gram-negative-bacterium-type cell outer membrane assembly"/>
    <property type="evidence" value="ECO:0007669"/>
    <property type="project" value="InterPro"/>
</dbReference>
<evidence type="ECO:0000256" key="3">
    <source>
        <dbReference type="ARBA" id="ARBA00022764"/>
    </source>
</evidence>
<evidence type="ECO:0000256" key="6">
    <source>
        <dbReference type="ARBA" id="ARBA00023235"/>
    </source>
</evidence>
<comment type="caution">
    <text evidence="9">The sequence shown here is derived from an EMBL/GenBank/DDBJ whole genome shotgun (WGS) entry which is preliminary data.</text>
</comment>
<dbReference type="InterPro" id="IPR046357">
    <property type="entry name" value="PPIase_dom_sf"/>
</dbReference>
<dbReference type="Gene3D" id="1.10.4030.10">
    <property type="entry name" value="Porin chaperone SurA, peptide-binding domain"/>
    <property type="match status" value="1"/>
</dbReference>
<comment type="domain">
    <text evidence="7">The PPIase activity resides only in the second parvulin domain. The N-terminal region and the C-terminal tail are necessary and sufficient for the chaperone activity of SurA. The PPIase activity is dispensable for SurA to function as a chaperone. The N-terminal region and the C-terminal tail are also required for porin recognition.</text>
</comment>
<dbReference type="GO" id="GO:0050821">
    <property type="term" value="P:protein stabilization"/>
    <property type="evidence" value="ECO:0007669"/>
    <property type="project" value="InterPro"/>
</dbReference>
<dbReference type="EMBL" id="WSEL01000011">
    <property type="protein sequence ID" value="MVQ32808.1"/>
    <property type="molecule type" value="Genomic_DNA"/>
</dbReference>
<dbReference type="HAMAP" id="MF_01183">
    <property type="entry name" value="Chaperone_SurA"/>
    <property type="match status" value="1"/>
</dbReference>
<evidence type="ECO:0000259" key="8">
    <source>
        <dbReference type="PROSITE" id="PS50198"/>
    </source>
</evidence>
<dbReference type="GO" id="GO:0006457">
    <property type="term" value="P:protein folding"/>
    <property type="evidence" value="ECO:0007669"/>
    <property type="project" value="UniProtKB-UniRule"/>
</dbReference>